<dbReference type="InterPro" id="IPR011032">
    <property type="entry name" value="GroES-like_sf"/>
</dbReference>
<dbReference type="Pfam" id="PF08240">
    <property type="entry name" value="ADH_N"/>
    <property type="match status" value="1"/>
</dbReference>
<dbReference type="STRING" id="1810919.A0A3D8SD76"/>
<dbReference type="InterPro" id="IPR020843">
    <property type="entry name" value="ER"/>
</dbReference>
<dbReference type="SUPFAM" id="SSF50129">
    <property type="entry name" value="GroES-like"/>
    <property type="match status" value="1"/>
</dbReference>
<sequence>MSDITTTPAWILTGQNGPSSLEFVDAFELPPLGPNDVLVCIHAAALNYRELAIAEGKFGLPLTPPITPSSDGAGEVLKVGSAVSTFKSGDKVVAHLTVHQGDNEPATFADIGAGLGQGVHGTLRKYAVLHETSLVHMPKTLGYREAATLTCSGLTAWNALFGPGLAAAKTGVVDVGKALEGKYVLVQGSGGVSVAALQFAVATGATVIATTSSDAKGARLSSLGAHHIINYKITPNWGEVAKSLTPNNRGFDTVVDVGGPSTVAQSLKAVKTDGLVALTGLLGASENVQVPSIMDGLTHLCTTRGFLLGTREQFREMNALIEEKGVKPVVDERVFTFAEVKEAYEYLEQQKHFSKVVIDVE</sequence>
<accession>A0A3D8SD76</accession>
<dbReference type="GO" id="GO:0016491">
    <property type="term" value="F:oxidoreductase activity"/>
    <property type="evidence" value="ECO:0007669"/>
    <property type="project" value="InterPro"/>
</dbReference>
<dbReference type="InterPro" id="IPR036291">
    <property type="entry name" value="NAD(P)-bd_dom_sf"/>
</dbReference>
<dbReference type="InterPro" id="IPR052711">
    <property type="entry name" value="Zinc_ADH-like"/>
</dbReference>
<dbReference type="GeneID" id="38114740"/>
<dbReference type="PANTHER" id="PTHR45033:SF2">
    <property type="entry name" value="ZINC-TYPE ALCOHOL DEHYDROGENASE-LIKE PROTEIN C1773.06C"/>
    <property type="match status" value="1"/>
</dbReference>
<keyword evidence="3" id="KW-1185">Reference proteome</keyword>
<gene>
    <name evidence="2" type="ORF">DSM5745_04370</name>
</gene>
<dbReference type="Gene3D" id="3.90.180.10">
    <property type="entry name" value="Medium-chain alcohol dehydrogenases, catalytic domain"/>
    <property type="match status" value="1"/>
</dbReference>
<dbReference type="RefSeq" id="XP_026605382.1">
    <property type="nucleotide sequence ID" value="XM_026746386.1"/>
</dbReference>
<dbReference type="OrthoDB" id="9930022at2759"/>
<evidence type="ECO:0000313" key="3">
    <source>
        <dbReference type="Proteomes" id="UP000256690"/>
    </source>
</evidence>
<dbReference type="SUPFAM" id="SSF51735">
    <property type="entry name" value="NAD(P)-binding Rossmann-fold domains"/>
    <property type="match status" value="1"/>
</dbReference>
<protein>
    <recommendedName>
        <fullName evidence="1">Enoyl reductase (ER) domain-containing protein</fullName>
    </recommendedName>
</protein>
<reference evidence="2 3" key="1">
    <citation type="journal article" date="2018" name="IMA Fungus">
        <title>IMA Genome-F 9: Draft genome sequence of Annulohypoxylon stygium, Aspergillus mulundensis, Berkeleyomyces basicola (syn. Thielaviopsis basicola), Ceratocystis smalleyi, two Cercospora beticola strains, Coleophoma cylindrospora, Fusarium fracticaudum, Phialophora cf. hyalina, and Morchella septimelata.</title>
        <authorList>
            <person name="Wingfield B.D."/>
            <person name="Bills G.F."/>
            <person name="Dong Y."/>
            <person name="Huang W."/>
            <person name="Nel W.J."/>
            <person name="Swalarsk-Parry B.S."/>
            <person name="Vaghefi N."/>
            <person name="Wilken P.M."/>
            <person name="An Z."/>
            <person name="de Beer Z.W."/>
            <person name="De Vos L."/>
            <person name="Chen L."/>
            <person name="Duong T.A."/>
            <person name="Gao Y."/>
            <person name="Hammerbacher A."/>
            <person name="Kikkert J.R."/>
            <person name="Li Y."/>
            <person name="Li H."/>
            <person name="Li K."/>
            <person name="Li Q."/>
            <person name="Liu X."/>
            <person name="Ma X."/>
            <person name="Naidoo K."/>
            <person name="Pethybridge S.J."/>
            <person name="Sun J."/>
            <person name="Steenkamp E.T."/>
            <person name="van der Nest M.A."/>
            <person name="van Wyk S."/>
            <person name="Wingfield M.J."/>
            <person name="Xiong C."/>
            <person name="Yue Q."/>
            <person name="Zhang X."/>
        </authorList>
    </citation>
    <scope>NUCLEOTIDE SEQUENCE [LARGE SCALE GENOMIC DNA]</scope>
    <source>
        <strain evidence="2 3">DSM 5745</strain>
    </source>
</reference>
<dbReference type="EMBL" id="PVWQ01000004">
    <property type="protein sequence ID" value="RDW84044.1"/>
    <property type="molecule type" value="Genomic_DNA"/>
</dbReference>
<feature type="domain" description="Enoyl reductase (ER)" evidence="1">
    <location>
        <begin position="17"/>
        <end position="358"/>
    </location>
</feature>
<name>A0A3D8SD76_9EURO</name>
<dbReference type="PANTHER" id="PTHR45033">
    <property type="match status" value="1"/>
</dbReference>
<proteinExistence type="predicted"/>
<evidence type="ECO:0000259" key="1">
    <source>
        <dbReference type="SMART" id="SM00829"/>
    </source>
</evidence>
<comment type="caution">
    <text evidence="2">The sequence shown here is derived from an EMBL/GenBank/DDBJ whole genome shotgun (WGS) entry which is preliminary data.</text>
</comment>
<dbReference type="InterPro" id="IPR013149">
    <property type="entry name" value="ADH-like_C"/>
</dbReference>
<organism evidence="2 3">
    <name type="scientific">Aspergillus mulundensis</name>
    <dbReference type="NCBI Taxonomy" id="1810919"/>
    <lineage>
        <taxon>Eukaryota</taxon>
        <taxon>Fungi</taxon>
        <taxon>Dikarya</taxon>
        <taxon>Ascomycota</taxon>
        <taxon>Pezizomycotina</taxon>
        <taxon>Eurotiomycetes</taxon>
        <taxon>Eurotiomycetidae</taxon>
        <taxon>Eurotiales</taxon>
        <taxon>Aspergillaceae</taxon>
        <taxon>Aspergillus</taxon>
        <taxon>Aspergillus subgen. Nidulantes</taxon>
    </lineage>
</organism>
<dbReference type="SMART" id="SM00829">
    <property type="entry name" value="PKS_ER"/>
    <property type="match status" value="1"/>
</dbReference>
<dbReference type="CDD" id="cd08276">
    <property type="entry name" value="MDR7"/>
    <property type="match status" value="1"/>
</dbReference>
<dbReference type="InterPro" id="IPR013154">
    <property type="entry name" value="ADH-like_N"/>
</dbReference>
<dbReference type="AlphaFoldDB" id="A0A3D8SD76"/>
<evidence type="ECO:0000313" key="2">
    <source>
        <dbReference type="EMBL" id="RDW84044.1"/>
    </source>
</evidence>
<dbReference type="Pfam" id="PF00107">
    <property type="entry name" value="ADH_zinc_N"/>
    <property type="match status" value="1"/>
</dbReference>
<dbReference type="Proteomes" id="UP000256690">
    <property type="component" value="Unassembled WGS sequence"/>
</dbReference>
<dbReference type="Gene3D" id="3.40.50.720">
    <property type="entry name" value="NAD(P)-binding Rossmann-like Domain"/>
    <property type="match status" value="1"/>
</dbReference>